<dbReference type="Proteomes" id="UP001347146">
    <property type="component" value="Unassembled WGS sequence"/>
</dbReference>
<proteinExistence type="predicted"/>
<dbReference type="InterPro" id="IPR000683">
    <property type="entry name" value="Gfo/Idh/MocA-like_OxRdtase_N"/>
</dbReference>
<dbReference type="EMBL" id="JAZDUF010000003">
    <property type="protein sequence ID" value="MEE3850959.1"/>
    <property type="molecule type" value="Genomic_DNA"/>
</dbReference>
<organism evidence="4 5">
    <name type="scientific">Gordonia sesuvii</name>
    <dbReference type="NCBI Taxonomy" id="3116777"/>
    <lineage>
        <taxon>Bacteria</taxon>
        <taxon>Bacillati</taxon>
        <taxon>Actinomycetota</taxon>
        <taxon>Actinomycetes</taxon>
        <taxon>Mycobacteriales</taxon>
        <taxon>Gordoniaceae</taxon>
        <taxon>Gordonia</taxon>
    </lineage>
</organism>
<dbReference type="PANTHER" id="PTHR43818">
    <property type="entry name" value="BCDNA.GH03377"/>
    <property type="match status" value="1"/>
</dbReference>
<dbReference type="Gene3D" id="3.40.50.720">
    <property type="entry name" value="NAD(P)-binding Rossmann-like Domain"/>
    <property type="match status" value="1"/>
</dbReference>
<sequence length="407" mass="42957">MTVDTTTSAVSTADTDRVGSTSAILPVGIIGFGWMGRAHAQAYARIRHHYPHITPVPRLSVIADEVTDRAAEAAAQFDIASTVADWHAVVADPTIGAVSVTAPNFLHREIGCAVAAAGKHLWIEKPVGLSADDARAVARAAREAGVQTAVGFNYRNVPAVAAARELIAAGEIGEVTHARFRLFSDYAAHPDGALSWRFRRDRGGNGVLGDLASHGADLVWFLLGDIESLVADTAIFVANRPRPTGATAGHQLASGGERGPVENEDYVSAQMRLAGGARCVLEASRVSVGAQNSYGFEIHGTAGVVRWDYRRMGELEIGAGDAYQDLSVATRYVGPGSGDYVNFQPGAANPMSYDDLKVIEAARFCESISDPSRAGATVDDAVRSAEVLDAMTTSVREGTWVAPASMR</sequence>
<dbReference type="SUPFAM" id="SSF51735">
    <property type="entry name" value="NAD(P)-binding Rossmann-fold domains"/>
    <property type="match status" value="1"/>
</dbReference>
<dbReference type="RefSeq" id="WP_330432634.1">
    <property type="nucleotide sequence ID" value="NZ_JAZDUF010000003.1"/>
</dbReference>
<feature type="domain" description="Gfo/Idh/MocA-like oxidoreductase N-terminal" evidence="2">
    <location>
        <begin position="27"/>
        <end position="152"/>
    </location>
</feature>
<evidence type="ECO:0000256" key="1">
    <source>
        <dbReference type="ARBA" id="ARBA00023002"/>
    </source>
</evidence>
<dbReference type="Gene3D" id="3.30.360.10">
    <property type="entry name" value="Dihydrodipicolinate Reductase, domain 2"/>
    <property type="match status" value="1"/>
</dbReference>
<dbReference type="InterPro" id="IPR050463">
    <property type="entry name" value="Gfo/Idh/MocA_oxidrdct_glycsds"/>
</dbReference>
<dbReference type="PANTHER" id="PTHR43818:SF11">
    <property type="entry name" value="BCDNA.GH03377"/>
    <property type="match status" value="1"/>
</dbReference>
<dbReference type="InterPro" id="IPR036291">
    <property type="entry name" value="NAD(P)-bd_dom_sf"/>
</dbReference>
<name>A0ABU7MCX5_9ACTN</name>
<evidence type="ECO:0000313" key="4">
    <source>
        <dbReference type="EMBL" id="MEE3850959.1"/>
    </source>
</evidence>
<evidence type="ECO:0000259" key="3">
    <source>
        <dbReference type="Pfam" id="PF22725"/>
    </source>
</evidence>
<comment type="caution">
    <text evidence="4">The sequence shown here is derived from an EMBL/GenBank/DDBJ whole genome shotgun (WGS) entry which is preliminary data.</text>
</comment>
<keyword evidence="5" id="KW-1185">Reference proteome</keyword>
<reference evidence="4 5" key="1">
    <citation type="submission" date="2024-01" db="EMBL/GenBank/DDBJ databases">
        <title>Draft genome sequence of Gordonia sp. LSe1-13.</title>
        <authorList>
            <person name="Suphannarot A."/>
            <person name="Mingma R."/>
        </authorList>
    </citation>
    <scope>NUCLEOTIDE SEQUENCE [LARGE SCALE GENOMIC DNA]</scope>
    <source>
        <strain evidence="4 5">LSe1-13</strain>
    </source>
</reference>
<dbReference type="Pfam" id="PF22725">
    <property type="entry name" value="GFO_IDH_MocA_C3"/>
    <property type="match status" value="1"/>
</dbReference>
<evidence type="ECO:0000259" key="2">
    <source>
        <dbReference type="Pfam" id="PF01408"/>
    </source>
</evidence>
<feature type="domain" description="GFO/IDH/MocA-like oxidoreductase" evidence="3">
    <location>
        <begin position="161"/>
        <end position="305"/>
    </location>
</feature>
<protein>
    <submittedName>
        <fullName evidence="4">Gfo/Idh/MocA family oxidoreductase</fullName>
    </submittedName>
</protein>
<accession>A0ABU7MCX5</accession>
<keyword evidence="1" id="KW-0560">Oxidoreductase</keyword>
<gene>
    <name evidence="4" type="ORF">VZC37_11490</name>
</gene>
<evidence type="ECO:0000313" key="5">
    <source>
        <dbReference type="Proteomes" id="UP001347146"/>
    </source>
</evidence>
<dbReference type="InterPro" id="IPR055170">
    <property type="entry name" value="GFO_IDH_MocA-like_dom"/>
</dbReference>
<dbReference type="SUPFAM" id="SSF55347">
    <property type="entry name" value="Glyceraldehyde-3-phosphate dehydrogenase-like, C-terminal domain"/>
    <property type="match status" value="1"/>
</dbReference>
<dbReference type="Pfam" id="PF01408">
    <property type="entry name" value="GFO_IDH_MocA"/>
    <property type="match status" value="1"/>
</dbReference>